<dbReference type="AlphaFoldDB" id="A0A3B1DQ09"/>
<reference evidence="1" key="1">
    <citation type="submission" date="2018-06" db="EMBL/GenBank/DDBJ databases">
        <authorList>
            <person name="Zhirakovskaya E."/>
        </authorList>
    </citation>
    <scope>NUCLEOTIDE SEQUENCE</scope>
</reference>
<dbReference type="EMBL" id="UOGL01000280">
    <property type="protein sequence ID" value="VAX38943.1"/>
    <property type="molecule type" value="Genomic_DNA"/>
</dbReference>
<organism evidence="1">
    <name type="scientific">hydrothermal vent metagenome</name>
    <dbReference type="NCBI Taxonomy" id="652676"/>
    <lineage>
        <taxon>unclassified sequences</taxon>
        <taxon>metagenomes</taxon>
        <taxon>ecological metagenomes</taxon>
    </lineage>
</organism>
<dbReference type="PANTHER" id="PTHR43737">
    <property type="entry name" value="BLL7424 PROTEIN"/>
    <property type="match status" value="1"/>
</dbReference>
<gene>
    <name evidence="1" type="ORF">MNBD_PLANCTO02-866</name>
</gene>
<dbReference type="Gene3D" id="3.40.720.10">
    <property type="entry name" value="Alkaline Phosphatase, subunit A"/>
    <property type="match status" value="1"/>
</dbReference>
<accession>A0A3B1DQ09</accession>
<dbReference type="InterPro" id="IPR006311">
    <property type="entry name" value="TAT_signal"/>
</dbReference>
<sequence length="479" mass="52954">MTMSKHQQKNVSVSSRRNWLKQAGVGFGALALNCLLQQEEASAKPKNPLAAKKTHQKATAKSVIFLFMEGGPSHIDLFDPKPMVNRLAGQSLPKSFKRPVTAMGEVESPILASPRQWKQHGESGLWISEWLPHIAQCADDLAVLRGCHTNGINHAGGVCQMNTVSPLAGRPSLGSWVSYGLGSENESLPAFVVMQDDFKKTIVNGSRNWGTAFMPAAYQGTRLENGETPIPNLFTPKGISRQQQQGKLDFLNQLNRQHAKSREQQSELEAKILSYELAFRMQVAAPDAVDITKETKQTINAYGLHQKETASFGRNCLLARRLVERGVRFVQLYSGAGSQWDQHSKIEEKHSKMCLSMDQGVGALLNDLKQRGLLDETLVVWGGEFGRTPMSEKGDGRDHNPTGFTMWMAGGGVKGGQAIGATDELGLYAVEDQMHIKDIHTSIYHLLGLNNMKLEYRHMGRPERPTLNEGEFQKKLITG</sequence>
<dbReference type="InterPro" id="IPR010869">
    <property type="entry name" value="DUF1501"/>
</dbReference>
<proteinExistence type="predicted"/>
<evidence type="ECO:0000313" key="1">
    <source>
        <dbReference type="EMBL" id="VAX38943.1"/>
    </source>
</evidence>
<dbReference type="Pfam" id="PF07394">
    <property type="entry name" value="DUF1501"/>
    <property type="match status" value="1"/>
</dbReference>
<dbReference type="PANTHER" id="PTHR43737:SF1">
    <property type="entry name" value="DUF1501 DOMAIN-CONTAINING PROTEIN"/>
    <property type="match status" value="1"/>
</dbReference>
<dbReference type="InterPro" id="IPR017850">
    <property type="entry name" value="Alkaline_phosphatase_core_sf"/>
</dbReference>
<name>A0A3B1DQ09_9ZZZZ</name>
<dbReference type="PROSITE" id="PS51318">
    <property type="entry name" value="TAT"/>
    <property type="match status" value="1"/>
</dbReference>
<dbReference type="SUPFAM" id="SSF53649">
    <property type="entry name" value="Alkaline phosphatase-like"/>
    <property type="match status" value="1"/>
</dbReference>
<evidence type="ECO:0008006" key="2">
    <source>
        <dbReference type="Google" id="ProtNLM"/>
    </source>
</evidence>
<protein>
    <recommendedName>
        <fullName evidence="2">DUF1501 domain-containing protein</fullName>
    </recommendedName>
</protein>